<evidence type="ECO:0000313" key="1">
    <source>
        <dbReference type="Proteomes" id="UP000694843"/>
    </source>
</evidence>
<dbReference type="RefSeq" id="XP_047740017.1">
    <property type="nucleotide sequence ID" value="XM_047884061.1"/>
</dbReference>
<evidence type="ECO:0000313" key="2">
    <source>
        <dbReference type="RefSeq" id="XP_047740017.1"/>
    </source>
</evidence>
<dbReference type="GeneID" id="125179016"/>
<organism evidence="1 2">
    <name type="scientific">Hyalella azteca</name>
    <name type="common">Amphipod</name>
    <dbReference type="NCBI Taxonomy" id="294128"/>
    <lineage>
        <taxon>Eukaryota</taxon>
        <taxon>Metazoa</taxon>
        <taxon>Ecdysozoa</taxon>
        <taxon>Arthropoda</taxon>
        <taxon>Crustacea</taxon>
        <taxon>Multicrustacea</taxon>
        <taxon>Malacostraca</taxon>
        <taxon>Eumalacostraca</taxon>
        <taxon>Peracarida</taxon>
        <taxon>Amphipoda</taxon>
        <taxon>Senticaudata</taxon>
        <taxon>Talitrida</taxon>
        <taxon>Talitroidea</taxon>
        <taxon>Hyalellidae</taxon>
        <taxon>Hyalella</taxon>
    </lineage>
</organism>
<proteinExistence type="predicted"/>
<gene>
    <name evidence="2" type="primary">LOC125179016</name>
</gene>
<dbReference type="KEGG" id="hazt:125179016"/>
<dbReference type="Proteomes" id="UP000694843">
    <property type="component" value="Unplaced"/>
</dbReference>
<name>A0A979FTU3_HYAAZ</name>
<dbReference type="InterPro" id="IPR008979">
    <property type="entry name" value="Galactose-bd-like_sf"/>
</dbReference>
<reference evidence="2" key="1">
    <citation type="submission" date="2025-08" db="UniProtKB">
        <authorList>
            <consortium name="RefSeq"/>
        </authorList>
    </citation>
    <scope>IDENTIFICATION</scope>
    <source>
        <tissue evidence="2">Whole organism</tissue>
    </source>
</reference>
<accession>A0A979FTU3</accession>
<dbReference type="OrthoDB" id="6394394at2759"/>
<dbReference type="AlphaFoldDB" id="A0A979FTU3"/>
<sequence>MPGPTVVAYWPKRTAPVTVIDVAMGKPVSSPGAYPGFAPETSLTAGTTCYNKFEDCFCSLNNDNWVVVDLQASLPIRKVVITGPTDRGVNFFLDVVVRAGNTGLVTDPIIGTTPSTPSPNFQTYTMTIASGNVRYIRLQYEAGIAAICFCKVQAFL</sequence>
<dbReference type="SUPFAM" id="SSF49785">
    <property type="entry name" value="Galactose-binding domain-like"/>
    <property type="match status" value="1"/>
</dbReference>
<keyword evidence="1" id="KW-1185">Reference proteome</keyword>
<dbReference type="Gene3D" id="2.60.120.260">
    <property type="entry name" value="Galactose-binding domain-like"/>
    <property type="match status" value="1"/>
</dbReference>
<protein>
    <submittedName>
        <fullName evidence="2">Uncharacterized protein LOC125179016</fullName>
    </submittedName>
</protein>